<dbReference type="Proteomes" id="UP000218335">
    <property type="component" value="Unassembled WGS sequence"/>
</dbReference>
<dbReference type="InterPro" id="IPR009270">
    <property type="entry name" value="DUF927"/>
</dbReference>
<gene>
    <name evidence="2" type="ORF">B5C08_07175</name>
</gene>
<accession>A0A2A4GW27</accession>
<proteinExistence type="predicted"/>
<organism evidence="2 3">
    <name type="scientific">Staphylococcus delphini</name>
    <dbReference type="NCBI Taxonomy" id="53344"/>
    <lineage>
        <taxon>Bacteria</taxon>
        <taxon>Bacillati</taxon>
        <taxon>Bacillota</taxon>
        <taxon>Bacilli</taxon>
        <taxon>Bacillales</taxon>
        <taxon>Staphylococcaceae</taxon>
        <taxon>Staphylococcus</taxon>
        <taxon>Staphylococcus intermedius group</taxon>
    </lineage>
</organism>
<sequence length="556" mass="63308">MAELPNDVIEVINKEAPADIIPTNYKVGDNGWLYKEVEKGKGDNVKVIPVLITSTTPYITKKYKDIETGEFTYQLKFNSAEKENKHTVLARDLADATHIINLADRGFDVNTTNRVDLVNYISMYMRLNPLPITRIVTRLGHVDRYFIHPLIKDVELAIYEQGYKNIAKEFKTKGTLQDYAQNVFTIVSNSYPAMMLLYASCGSILLHDFDVEPFIIDLSGASSRGKTTALKVASSVWGTSNLIGEWNTTRVNIERKSAFLNSFPLLLDDSRKANPYMLPDVIYQFSGGREKGRGNKSSIDVERTWQNIMISTGETSLADNGNEKAGIGARVITLQDNPFNSDVSFTDLYKGINSQYGTLGIAFMKQYHADKEAYYRSFKSHEKRFIEKAENNEIMARIGRNFALLQVTGEIINDIDGFEHDPYITIDQAYNSMLDTNRNIDKPKQLLEELLQYLDANRNSIEGDGYHDVSSGDVKAIYKRDFLLIMGETLKQFLGHELHSITKQWNERGYLVTDKEKLTKRVGHKGKKPRGYAIKNTIINELDYDFSQYHSDYEDI</sequence>
<comment type="caution">
    <text evidence="2">The sequence shown here is derived from an EMBL/GenBank/DDBJ whole genome shotgun (WGS) entry which is preliminary data.</text>
</comment>
<evidence type="ECO:0000313" key="3">
    <source>
        <dbReference type="Proteomes" id="UP000218335"/>
    </source>
</evidence>
<dbReference type="RefSeq" id="WP_096592673.1">
    <property type="nucleotide sequence ID" value="NZ_MWUU01000008.1"/>
</dbReference>
<dbReference type="AlphaFoldDB" id="A0A2A4GW27"/>
<protein>
    <recommendedName>
        <fullName evidence="1">DUF927 domain-containing protein</fullName>
    </recommendedName>
</protein>
<dbReference type="Pfam" id="PF06048">
    <property type="entry name" value="DUF927"/>
    <property type="match status" value="1"/>
</dbReference>
<evidence type="ECO:0000313" key="2">
    <source>
        <dbReference type="EMBL" id="PCF55056.1"/>
    </source>
</evidence>
<dbReference type="EMBL" id="MWUU01000008">
    <property type="protein sequence ID" value="PCF55056.1"/>
    <property type="molecule type" value="Genomic_DNA"/>
</dbReference>
<name>A0A2A4GW27_9STAP</name>
<evidence type="ECO:0000259" key="1">
    <source>
        <dbReference type="Pfam" id="PF06048"/>
    </source>
</evidence>
<feature type="domain" description="DUF927" evidence="1">
    <location>
        <begin position="26"/>
        <end position="297"/>
    </location>
</feature>
<reference evidence="2 3" key="1">
    <citation type="journal article" date="2017" name="PLoS ONE">
        <title>Development of a real-time PCR for detection of Staphylococcus pseudintermedius using a novel automated comparison of whole-genome sequences.</title>
        <authorList>
            <person name="Verstappen K.M."/>
            <person name="Huijbregts L."/>
            <person name="Spaninks M."/>
            <person name="Wagenaar J.A."/>
            <person name="Fluit A.C."/>
            <person name="Duim B."/>
        </authorList>
    </citation>
    <scope>NUCLEOTIDE SEQUENCE [LARGE SCALE GENOMIC DNA]</scope>
    <source>
        <strain evidence="2 3">215070706401-1</strain>
    </source>
</reference>